<organism evidence="2 3">
    <name type="scientific">Iris pallida</name>
    <name type="common">Sweet iris</name>
    <dbReference type="NCBI Taxonomy" id="29817"/>
    <lineage>
        <taxon>Eukaryota</taxon>
        <taxon>Viridiplantae</taxon>
        <taxon>Streptophyta</taxon>
        <taxon>Embryophyta</taxon>
        <taxon>Tracheophyta</taxon>
        <taxon>Spermatophyta</taxon>
        <taxon>Magnoliopsida</taxon>
        <taxon>Liliopsida</taxon>
        <taxon>Asparagales</taxon>
        <taxon>Iridaceae</taxon>
        <taxon>Iridoideae</taxon>
        <taxon>Irideae</taxon>
        <taxon>Iris</taxon>
    </lineage>
</organism>
<evidence type="ECO:0000313" key="2">
    <source>
        <dbReference type="EMBL" id="KAJ6848443.1"/>
    </source>
</evidence>
<name>A0AAX6I692_IRIPA</name>
<feature type="compositionally biased region" description="Polar residues" evidence="1">
    <location>
        <begin position="262"/>
        <end position="283"/>
    </location>
</feature>
<evidence type="ECO:0000313" key="3">
    <source>
        <dbReference type="Proteomes" id="UP001140949"/>
    </source>
</evidence>
<dbReference type="Proteomes" id="UP001140949">
    <property type="component" value="Unassembled WGS sequence"/>
</dbReference>
<protein>
    <submittedName>
        <fullName evidence="2">Rhodanese-like domain-containing protein 4A, chloroplastic</fullName>
    </submittedName>
</protein>
<dbReference type="EMBL" id="JANAVB010004600">
    <property type="protein sequence ID" value="KAJ6848443.1"/>
    <property type="molecule type" value="Genomic_DNA"/>
</dbReference>
<proteinExistence type="predicted"/>
<dbReference type="AlphaFoldDB" id="A0AAX6I692"/>
<dbReference type="InterPro" id="IPR044240">
    <property type="entry name" value="STR4-like"/>
</dbReference>
<dbReference type="Gene3D" id="3.40.250.10">
    <property type="entry name" value="Rhodanese-like domain"/>
    <property type="match status" value="1"/>
</dbReference>
<gene>
    <name evidence="2" type="ORF">M6B38_274340</name>
</gene>
<dbReference type="SUPFAM" id="SSF52821">
    <property type="entry name" value="Rhodanese/Cell cycle control phosphatase"/>
    <property type="match status" value="1"/>
</dbReference>
<feature type="region of interest" description="Disordered" evidence="1">
    <location>
        <begin position="258"/>
        <end position="283"/>
    </location>
</feature>
<dbReference type="InterPro" id="IPR036873">
    <property type="entry name" value="Rhodanese-like_dom_sf"/>
</dbReference>
<accession>A0AAX6I692</accession>
<sequence>MKTILQIPTPHLPLRLPPTPKTSPFPTLPPPKTHVPIRKLPPFLNFPAILASQSLLLPFPSPAAAESELLSPSDKINIESILVSIDDFFNRYPFFVAGCTFIWLVVIPLTEEYLKKYKFVSAIDAFRKLRDDPSAQLLDIRKKQSLDFMRSPNLRILGKSAVQVEFTEGGEEGFLREVKKRFGNPESTVLCVLDNFDGKSLEVAELLFKNGFKEAYAIKGGLRGNDGWQAIQETLLPPAVHVYPRKKKNSSVQLEEIRLNTDDQNTGNGQAASSAVKQEQNQN</sequence>
<dbReference type="PANTHER" id="PTHR47377:SF3">
    <property type="entry name" value="RHODANESE-LIKE DOMAIN-CONTAINING PROTEIN 4A, CHLOROPLASTIC"/>
    <property type="match status" value="1"/>
</dbReference>
<keyword evidence="3" id="KW-1185">Reference proteome</keyword>
<dbReference type="CDD" id="cd00158">
    <property type="entry name" value="RHOD"/>
    <property type="match status" value="1"/>
</dbReference>
<dbReference type="PANTHER" id="PTHR47377">
    <property type="entry name" value="RHODANESE-LIKE DOMAIN-CONTAINING PROTEIN 4, CHLOROPLASTIC"/>
    <property type="match status" value="1"/>
</dbReference>
<reference evidence="2" key="1">
    <citation type="journal article" date="2023" name="GigaByte">
        <title>Genome assembly of the bearded iris, Iris pallida Lam.</title>
        <authorList>
            <person name="Bruccoleri R.E."/>
            <person name="Oakeley E.J."/>
            <person name="Faust A.M.E."/>
            <person name="Altorfer M."/>
            <person name="Dessus-Babus S."/>
            <person name="Burckhardt D."/>
            <person name="Oertli M."/>
            <person name="Naumann U."/>
            <person name="Petersen F."/>
            <person name="Wong J."/>
        </authorList>
    </citation>
    <scope>NUCLEOTIDE SEQUENCE</scope>
    <source>
        <strain evidence="2">GSM-AAB239-AS_SAM_17_03QT</strain>
    </source>
</reference>
<evidence type="ECO:0000256" key="1">
    <source>
        <dbReference type="SAM" id="MobiDB-lite"/>
    </source>
</evidence>
<comment type="caution">
    <text evidence="2">The sequence shown here is derived from an EMBL/GenBank/DDBJ whole genome shotgun (WGS) entry which is preliminary data.</text>
</comment>
<reference evidence="2" key="2">
    <citation type="submission" date="2023-04" db="EMBL/GenBank/DDBJ databases">
        <authorList>
            <person name="Bruccoleri R.E."/>
            <person name="Oakeley E.J."/>
            <person name="Faust A.-M."/>
            <person name="Dessus-Babus S."/>
            <person name="Altorfer M."/>
            <person name="Burckhardt D."/>
            <person name="Oertli M."/>
            <person name="Naumann U."/>
            <person name="Petersen F."/>
            <person name="Wong J."/>
        </authorList>
    </citation>
    <scope>NUCLEOTIDE SEQUENCE</scope>
    <source>
        <strain evidence="2">GSM-AAB239-AS_SAM_17_03QT</strain>
        <tissue evidence="2">Leaf</tissue>
    </source>
</reference>